<name>A0A672GH37_SALFA</name>
<gene>
    <name evidence="13" type="primary">LOC115392827</name>
</gene>
<dbReference type="Gene3D" id="3.30.160.60">
    <property type="entry name" value="Classic Zinc Finger"/>
    <property type="match status" value="9"/>
</dbReference>
<reference evidence="13" key="2">
    <citation type="submission" date="2025-08" db="UniProtKB">
        <authorList>
            <consortium name="Ensembl"/>
        </authorList>
    </citation>
    <scope>IDENTIFICATION</scope>
</reference>
<feature type="domain" description="C2H2-type" evidence="12">
    <location>
        <begin position="456"/>
        <end position="483"/>
    </location>
</feature>
<dbReference type="AlphaFoldDB" id="A0A672GH37"/>
<dbReference type="PROSITE" id="PS00028">
    <property type="entry name" value="ZINC_FINGER_C2H2_1"/>
    <property type="match status" value="9"/>
</dbReference>
<reference evidence="13" key="1">
    <citation type="submission" date="2019-06" db="EMBL/GenBank/DDBJ databases">
        <authorList>
            <consortium name="Wellcome Sanger Institute Data Sharing"/>
        </authorList>
    </citation>
    <scope>NUCLEOTIDE SEQUENCE [LARGE SCALE GENOMIC DNA]</scope>
</reference>
<dbReference type="Ensembl" id="ENSSFAT00005018285.1">
    <property type="protein sequence ID" value="ENSSFAP00005017607.1"/>
    <property type="gene ID" value="ENSSFAG00005009312.1"/>
</dbReference>
<feature type="domain" description="C2H2-type" evidence="12">
    <location>
        <begin position="399"/>
        <end position="427"/>
    </location>
</feature>
<reference evidence="13" key="3">
    <citation type="submission" date="2025-09" db="UniProtKB">
        <authorList>
            <consortium name="Ensembl"/>
        </authorList>
    </citation>
    <scope>IDENTIFICATION</scope>
</reference>
<evidence type="ECO:0000256" key="10">
    <source>
        <dbReference type="PROSITE-ProRule" id="PRU00042"/>
    </source>
</evidence>
<comment type="subcellular location">
    <subcellularLocation>
        <location evidence="1">Nucleus</location>
    </subcellularLocation>
</comment>
<dbReference type="SUPFAM" id="SSF57667">
    <property type="entry name" value="beta-beta-alpha zinc fingers"/>
    <property type="match status" value="6"/>
</dbReference>
<organism evidence="13 14">
    <name type="scientific">Salarias fasciatus</name>
    <name type="common">Jewelled blenny</name>
    <name type="synonym">Blennius fasciatus</name>
    <dbReference type="NCBI Taxonomy" id="181472"/>
    <lineage>
        <taxon>Eukaryota</taxon>
        <taxon>Metazoa</taxon>
        <taxon>Chordata</taxon>
        <taxon>Craniata</taxon>
        <taxon>Vertebrata</taxon>
        <taxon>Euteleostomi</taxon>
        <taxon>Actinopterygii</taxon>
        <taxon>Neopterygii</taxon>
        <taxon>Teleostei</taxon>
        <taxon>Neoteleostei</taxon>
        <taxon>Acanthomorphata</taxon>
        <taxon>Ovalentaria</taxon>
        <taxon>Blenniimorphae</taxon>
        <taxon>Blenniiformes</taxon>
        <taxon>Blennioidei</taxon>
        <taxon>Blenniidae</taxon>
        <taxon>Salariinae</taxon>
        <taxon>Salarias</taxon>
    </lineage>
</organism>
<dbReference type="FunFam" id="3.30.160.60:FF:000110">
    <property type="entry name" value="Zinc finger protein-like"/>
    <property type="match status" value="1"/>
</dbReference>
<evidence type="ECO:0000256" key="1">
    <source>
        <dbReference type="ARBA" id="ARBA00004123"/>
    </source>
</evidence>
<feature type="domain" description="C2H2-type" evidence="12">
    <location>
        <begin position="573"/>
        <end position="601"/>
    </location>
</feature>
<evidence type="ECO:0000256" key="8">
    <source>
        <dbReference type="ARBA" id="ARBA00023163"/>
    </source>
</evidence>
<dbReference type="FunFam" id="3.30.160.60:FF:000358">
    <property type="entry name" value="zinc finger protein 24"/>
    <property type="match status" value="1"/>
</dbReference>
<evidence type="ECO:0000259" key="12">
    <source>
        <dbReference type="PROSITE" id="PS50157"/>
    </source>
</evidence>
<dbReference type="FunFam" id="3.30.160.60:FF:000100">
    <property type="entry name" value="Zinc finger 45-like"/>
    <property type="match status" value="1"/>
</dbReference>
<evidence type="ECO:0000256" key="9">
    <source>
        <dbReference type="ARBA" id="ARBA00023242"/>
    </source>
</evidence>
<evidence type="ECO:0000256" key="4">
    <source>
        <dbReference type="ARBA" id="ARBA00022771"/>
    </source>
</evidence>
<feature type="domain" description="C2H2-type" evidence="12">
    <location>
        <begin position="484"/>
        <end position="512"/>
    </location>
</feature>
<feature type="domain" description="C2H2-type" evidence="12">
    <location>
        <begin position="349"/>
        <end position="371"/>
    </location>
</feature>
<keyword evidence="5" id="KW-0862">Zinc</keyword>
<evidence type="ECO:0000256" key="3">
    <source>
        <dbReference type="ARBA" id="ARBA00022737"/>
    </source>
</evidence>
<feature type="domain" description="C2H2-type" evidence="12">
    <location>
        <begin position="602"/>
        <end position="629"/>
    </location>
</feature>
<feature type="domain" description="C2H2-type" evidence="12">
    <location>
        <begin position="516"/>
        <end position="544"/>
    </location>
</feature>
<keyword evidence="8" id="KW-0804">Transcription</keyword>
<evidence type="ECO:0000256" key="7">
    <source>
        <dbReference type="ARBA" id="ARBA00023157"/>
    </source>
</evidence>
<dbReference type="FunFam" id="3.30.160.60:FF:001049">
    <property type="entry name" value="zinc finger protein 319"/>
    <property type="match status" value="1"/>
</dbReference>
<accession>A0A672GH37</accession>
<dbReference type="InterPro" id="IPR008139">
    <property type="entry name" value="SaposinB_dom"/>
</dbReference>
<keyword evidence="6" id="KW-0805">Transcription regulation</keyword>
<dbReference type="PANTHER" id="PTHR24393">
    <property type="entry name" value="ZINC FINGER PROTEIN"/>
    <property type="match status" value="1"/>
</dbReference>
<keyword evidence="2" id="KW-0479">Metal-binding</keyword>
<keyword evidence="3" id="KW-0677">Repeat</keyword>
<dbReference type="PANTHER" id="PTHR24393:SF158">
    <property type="entry name" value="C2H2-TYPE DOMAIN-CONTAINING PROTEIN"/>
    <property type="match status" value="1"/>
</dbReference>
<protein>
    <submittedName>
        <fullName evidence="13">Uncharacterized protein</fullName>
    </submittedName>
</protein>
<dbReference type="OMA" id="IHHTTER"/>
<keyword evidence="14" id="KW-1185">Reference proteome</keyword>
<sequence length="658" mass="75551">MWKTVQQKLVSHYGMVEELVSRVMDLVPELLNNQQRAQLSLGLRAKLILEMCQLGEADLQVIQPHLDRIQSLTDTWTTEVIQHVSNVNPLQGPSLTFTLFSFSFFSQSVFPEEFGPAFDEALHTLMYLFLSRLEKFVPLQTFQQNSSCEPGEQLRLDDVKLEKTADDVGNEDSHMSQRAVKECRVQLTRIEMPSSLCSRPVSCDSSNVALLSPYSEDSWSFYSDQSSGDKSVSGGSSMADSWSYYSDDDSSFVSRASCSPEPPSPLPIEDSSIGCKKVSTTSRKPGLLNKKPSTQKKTRKFPCFICKETITTKLETHLKTHFPSGDYTCPRCDARFPLYRAPEKPENKYKCDKCTNVFKYKVSLRKHAVTHHELYCAVCQKVLRDAETLARHNVSHTPFHCNRCSQSFTVFKHLVKHCQNAHKVAKPFQCFSCSMTVSSLRRLIMHEWKHTGHMPFQCAQCNVRCRSDSDLLDHARVHTREKPYLCPDCGKTFSQRSNLLRHFNLIHSECRDEKKHSCSMCDKSFKEKGALKKHQRSKHFKELFRNPCPYCGKMIASSTMARHKLIHTGEKPFKCVQCDQRFRSKPEVDRHVLMRHSSERPFKCDICEKGFIKMCYLKQHAKIHSGVKPFVCHICGKAFLKVSSMLRHKRLVHTFITQ</sequence>
<dbReference type="Proteomes" id="UP000472267">
    <property type="component" value="Chromosome 8"/>
</dbReference>
<dbReference type="InterPro" id="IPR029400">
    <property type="entry name" value="TINF2_N"/>
</dbReference>
<dbReference type="GO" id="GO:0001228">
    <property type="term" value="F:DNA-binding transcription activator activity, RNA polymerase II-specific"/>
    <property type="evidence" value="ECO:0007669"/>
    <property type="project" value="TreeGrafter"/>
</dbReference>
<feature type="domain" description="Saposin B-type" evidence="11">
    <location>
        <begin position="372"/>
        <end position="469"/>
    </location>
</feature>
<evidence type="ECO:0000259" key="11">
    <source>
        <dbReference type="PROSITE" id="PS50015"/>
    </source>
</evidence>
<keyword evidence="7" id="KW-1015">Disulfide bond</keyword>
<dbReference type="Pfam" id="PF00096">
    <property type="entry name" value="zf-C2H2"/>
    <property type="match status" value="2"/>
</dbReference>
<dbReference type="GO" id="GO:0000978">
    <property type="term" value="F:RNA polymerase II cis-regulatory region sequence-specific DNA binding"/>
    <property type="evidence" value="ECO:0007669"/>
    <property type="project" value="TreeGrafter"/>
</dbReference>
<feature type="domain" description="C2H2-type" evidence="12">
    <location>
        <begin position="630"/>
        <end position="654"/>
    </location>
</feature>
<dbReference type="CDD" id="cd11657">
    <property type="entry name" value="TIN2_N"/>
    <property type="match status" value="1"/>
</dbReference>
<feature type="domain" description="C2H2-type" evidence="12">
    <location>
        <begin position="428"/>
        <end position="455"/>
    </location>
</feature>
<evidence type="ECO:0000256" key="2">
    <source>
        <dbReference type="ARBA" id="ARBA00022723"/>
    </source>
</evidence>
<dbReference type="InterPro" id="IPR013087">
    <property type="entry name" value="Znf_C2H2_type"/>
</dbReference>
<dbReference type="PROSITE" id="PS50015">
    <property type="entry name" value="SAP_B"/>
    <property type="match status" value="1"/>
</dbReference>
<dbReference type="InterPro" id="IPR036236">
    <property type="entry name" value="Znf_C2H2_sf"/>
</dbReference>
<keyword evidence="9" id="KW-0539">Nucleus</keyword>
<keyword evidence="4 10" id="KW-0863">Zinc-finger</keyword>
<evidence type="ECO:0000313" key="14">
    <source>
        <dbReference type="Proteomes" id="UP000472267"/>
    </source>
</evidence>
<evidence type="ECO:0000256" key="6">
    <source>
        <dbReference type="ARBA" id="ARBA00023015"/>
    </source>
</evidence>
<dbReference type="GO" id="GO:0005634">
    <property type="term" value="C:nucleus"/>
    <property type="evidence" value="ECO:0007669"/>
    <property type="project" value="TreeGrafter"/>
</dbReference>
<evidence type="ECO:0000256" key="5">
    <source>
        <dbReference type="ARBA" id="ARBA00022833"/>
    </source>
</evidence>
<dbReference type="Pfam" id="PF14973">
    <property type="entry name" value="TINF2_N"/>
    <property type="match status" value="1"/>
</dbReference>
<dbReference type="SMART" id="SM00355">
    <property type="entry name" value="ZnF_C2H2"/>
    <property type="match status" value="12"/>
</dbReference>
<evidence type="ECO:0000313" key="13">
    <source>
        <dbReference type="Ensembl" id="ENSSFAP00005017607.1"/>
    </source>
</evidence>
<dbReference type="InParanoid" id="A0A672GH37"/>
<dbReference type="GO" id="GO:0008270">
    <property type="term" value="F:zinc ion binding"/>
    <property type="evidence" value="ECO:0007669"/>
    <property type="project" value="UniProtKB-KW"/>
</dbReference>
<dbReference type="FunFam" id="3.30.160.60:FF:000446">
    <property type="entry name" value="Zinc finger protein"/>
    <property type="match status" value="1"/>
</dbReference>
<proteinExistence type="predicted"/>
<dbReference type="PROSITE" id="PS50157">
    <property type="entry name" value="ZINC_FINGER_C2H2_2"/>
    <property type="match status" value="9"/>
</dbReference>